<reference evidence="6 7" key="2">
    <citation type="journal article" date="2011" name="Stand. Genomic Sci.">
        <title>Complete genome sequence of Tolumonas auensis type strain (TA 4).</title>
        <authorList>
            <person name="Chertkov O."/>
            <person name="Copeland A."/>
            <person name="Lucas S."/>
            <person name="Lapidus A."/>
            <person name="Berry K.W."/>
            <person name="Detter J.C."/>
            <person name="Del Rio T.G."/>
            <person name="Hammon N."/>
            <person name="Dalin E."/>
            <person name="Tice H."/>
            <person name="Pitluck S."/>
            <person name="Richardson P."/>
            <person name="Bruce D."/>
            <person name="Goodwin L."/>
            <person name="Han C."/>
            <person name="Tapia R."/>
            <person name="Saunders E."/>
            <person name="Schmutz J."/>
            <person name="Brettin T."/>
            <person name="Larimer F."/>
            <person name="Land M."/>
            <person name="Hauser L."/>
            <person name="Spring S."/>
            <person name="Rohde M."/>
            <person name="Kyrpides N.C."/>
            <person name="Ivanova N."/>
            <person name="Goker M."/>
            <person name="Beller H.R."/>
            <person name="Klenk H.P."/>
            <person name="Woyke T."/>
        </authorList>
    </citation>
    <scope>NUCLEOTIDE SEQUENCE [LARGE SCALE GENOMIC DNA]</scope>
    <source>
        <strain evidence="7">DSM 9187 / TA4</strain>
    </source>
</reference>
<dbReference type="Pfam" id="PF00356">
    <property type="entry name" value="LacI"/>
    <property type="match status" value="1"/>
</dbReference>
<dbReference type="KEGG" id="tau:Tola_0813"/>
<dbReference type="Proteomes" id="UP000009073">
    <property type="component" value="Chromosome"/>
</dbReference>
<dbReference type="SUPFAM" id="SSF53822">
    <property type="entry name" value="Periplasmic binding protein-like I"/>
    <property type="match status" value="1"/>
</dbReference>
<dbReference type="STRING" id="595494.Tola_0813"/>
<keyword evidence="3" id="KW-0238">DNA-binding</keyword>
<dbReference type="PROSITE" id="PS50932">
    <property type="entry name" value="HTH_LACI_2"/>
    <property type="match status" value="1"/>
</dbReference>
<evidence type="ECO:0000256" key="2">
    <source>
        <dbReference type="ARBA" id="ARBA00023015"/>
    </source>
</evidence>
<proteinExistence type="predicted"/>
<evidence type="ECO:0000313" key="6">
    <source>
        <dbReference type="EMBL" id="ACQ92441.1"/>
    </source>
</evidence>
<sequence>MKKLPVTGSDVKQPNRITISNIAELAGVSKATASLVLNGKGDEYRVSEETQQRILLIAEEHRYQPSFHARALRSSRSHTIGLVLPFLTQFTHASLARELESLFRNVGIQIIIACSDEDPEQERVVVNNLLQRQVDGLIVISSNTSDEAYSKIHSYVPVVQLGRQIGDSSLPLIMTDATAATANLIQVLATQYPDEVYYFGGEPGLTPSKQRLEGYALGLQRANVSPRAEWIRQRNYFSYSGYDMMEEVCNELGRSPKALFTASFSLLEGVLQYLNQNPQMQQGLHLASFDDHELLDFMPLRIDSIAQDYTALAFNAFSALMALMEDKPLSAPVTQNIPARIRWRHPESRRLSKLLATDLLPQ</sequence>
<dbReference type="InterPro" id="IPR010982">
    <property type="entry name" value="Lambda_DNA-bd_dom_sf"/>
</dbReference>
<dbReference type="OrthoDB" id="7055227at2"/>
<evidence type="ECO:0000256" key="3">
    <source>
        <dbReference type="ARBA" id="ARBA00023125"/>
    </source>
</evidence>
<dbReference type="SUPFAM" id="SSF47413">
    <property type="entry name" value="lambda repressor-like DNA-binding domains"/>
    <property type="match status" value="1"/>
</dbReference>
<protein>
    <submittedName>
        <fullName evidence="6">Transcriptional regulator, LacI family</fullName>
    </submittedName>
</protein>
<dbReference type="Gene3D" id="3.40.50.2300">
    <property type="match status" value="2"/>
</dbReference>
<dbReference type="GO" id="GO:0000976">
    <property type="term" value="F:transcription cis-regulatory region binding"/>
    <property type="evidence" value="ECO:0007669"/>
    <property type="project" value="TreeGrafter"/>
</dbReference>
<dbReference type="PANTHER" id="PTHR30146:SF45">
    <property type="entry name" value="CATABOLITE REPRESSOR_ACTIVATOR"/>
    <property type="match status" value="1"/>
</dbReference>
<accession>C4LBK6</accession>
<dbReference type="PANTHER" id="PTHR30146">
    <property type="entry name" value="LACI-RELATED TRANSCRIPTIONAL REPRESSOR"/>
    <property type="match status" value="1"/>
</dbReference>
<evidence type="ECO:0000256" key="1">
    <source>
        <dbReference type="ARBA" id="ARBA00022491"/>
    </source>
</evidence>
<reference evidence="7" key="1">
    <citation type="submission" date="2009-05" db="EMBL/GenBank/DDBJ databases">
        <title>Complete sequence of Tolumonas auensis DSM 9187.</title>
        <authorList>
            <consortium name="US DOE Joint Genome Institute"/>
            <person name="Lucas S."/>
            <person name="Copeland A."/>
            <person name="Lapidus A."/>
            <person name="Glavina del Rio T."/>
            <person name="Tice H."/>
            <person name="Bruce D."/>
            <person name="Goodwin L."/>
            <person name="Pitluck S."/>
            <person name="Chertkov O."/>
            <person name="Brettin T."/>
            <person name="Detter J.C."/>
            <person name="Han C."/>
            <person name="Larimer F."/>
            <person name="Land M."/>
            <person name="Hauser L."/>
            <person name="Kyrpides N."/>
            <person name="Mikhailova N."/>
            <person name="Spring S."/>
            <person name="Beller H."/>
        </authorList>
    </citation>
    <scope>NUCLEOTIDE SEQUENCE [LARGE SCALE GENOMIC DNA]</scope>
    <source>
        <strain evidence="7">DSM 9187 / TA4</strain>
    </source>
</reference>
<gene>
    <name evidence="6" type="ordered locus">Tola_0813</name>
</gene>
<evidence type="ECO:0000256" key="4">
    <source>
        <dbReference type="ARBA" id="ARBA00023163"/>
    </source>
</evidence>
<keyword evidence="1" id="KW-0678">Repressor</keyword>
<dbReference type="Pfam" id="PF13377">
    <property type="entry name" value="Peripla_BP_3"/>
    <property type="match status" value="1"/>
</dbReference>
<evidence type="ECO:0000313" key="7">
    <source>
        <dbReference type="Proteomes" id="UP000009073"/>
    </source>
</evidence>
<dbReference type="EMBL" id="CP001616">
    <property type="protein sequence ID" value="ACQ92441.1"/>
    <property type="molecule type" value="Genomic_DNA"/>
</dbReference>
<evidence type="ECO:0000259" key="5">
    <source>
        <dbReference type="PROSITE" id="PS50932"/>
    </source>
</evidence>
<dbReference type="SMART" id="SM00354">
    <property type="entry name" value="HTH_LACI"/>
    <property type="match status" value="1"/>
</dbReference>
<organism evidence="6 7">
    <name type="scientific">Tolumonas auensis (strain DSM 9187 / NBRC 110442 / TA 4)</name>
    <dbReference type="NCBI Taxonomy" id="595494"/>
    <lineage>
        <taxon>Bacteria</taxon>
        <taxon>Pseudomonadati</taxon>
        <taxon>Pseudomonadota</taxon>
        <taxon>Gammaproteobacteria</taxon>
        <taxon>Aeromonadales</taxon>
        <taxon>Aeromonadaceae</taxon>
        <taxon>Tolumonas</taxon>
    </lineage>
</organism>
<dbReference type="Gene3D" id="1.10.260.40">
    <property type="entry name" value="lambda repressor-like DNA-binding domains"/>
    <property type="match status" value="1"/>
</dbReference>
<dbReference type="CDD" id="cd01392">
    <property type="entry name" value="HTH_LacI"/>
    <property type="match status" value="1"/>
</dbReference>
<dbReference type="AlphaFoldDB" id="C4LBK6"/>
<dbReference type="eggNOG" id="COG1609">
    <property type="taxonomic scope" value="Bacteria"/>
</dbReference>
<dbReference type="InterPro" id="IPR046335">
    <property type="entry name" value="LacI/GalR-like_sensor"/>
</dbReference>
<dbReference type="HOGENOM" id="CLU_037628_6_0_6"/>
<dbReference type="InterPro" id="IPR028082">
    <property type="entry name" value="Peripla_BP_I"/>
</dbReference>
<dbReference type="InterPro" id="IPR000843">
    <property type="entry name" value="HTH_LacI"/>
</dbReference>
<dbReference type="GO" id="GO:0003700">
    <property type="term" value="F:DNA-binding transcription factor activity"/>
    <property type="evidence" value="ECO:0007669"/>
    <property type="project" value="TreeGrafter"/>
</dbReference>
<keyword evidence="2" id="KW-0805">Transcription regulation</keyword>
<feature type="domain" description="HTH lacI-type" evidence="5">
    <location>
        <begin position="17"/>
        <end position="74"/>
    </location>
</feature>
<name>C4LBK6_TOLAT</name>
<keyword evidence="7" id="KW-1185">Reference proteome</keyword>
<keyword evidence="4" id="KW-0804">Transcription</keyword>